<evidence type="ECO:0000313" key="2">
    <source>
        <dbReference type="Proteomes" id="UP000784294"/>
    </source>
</evidence>
<reference evidence="1" key="1">
    <citation type="submission" date="2018-11" db="EMBL/GenBank/DDBJ databases">
        <authorList>
            <consortium name="Pathogen Informatics"/>
        </authorList>
    </citation>
    <scope>NUCLEOTIDE SEQUENCE</scope>
</reference>
<sequence>MYRSIADLWCGHSRQKWAVHVFAGADFRELEGAKVNPRTSDRVTDAFSPDDNKSSQPDLIITVLDVIRALKLTGRLTEKVAETSRSLPGQQNME</sequence>
<proteinExistence type="predicted"/>
<gene>
    <name evidence="1" type="ORF">PXEA_LOCUS26053</name>
</gene>
<comment type="caution">
    <text evidence="1">The sequence shown here is derived from an EMBL/GenBank/DDBJ whole genome shotgun (WGS) entry which is preliminary data.</text>
</comment>
<organism evidence="1 2">
    <name type="scientific">Protopolystoma xenopodis</name>
    <dbReference type="NCBI Taxonomy" id="117903"/>
    <lineage>
        <taxon>Eukaryota</taxon>
        <taxon>Metazoa</taxon>
        <taxon>Spiralia</taxon>
        <taxon>Lophotrochozoa</taxon>
        <taxon>Platyhelminthes</taxon>
        <taxon>Monogenea</taxon>
        <taxon>Polyopisthocotylea</taxon>
        <taxon>Polystomatidea</taxon>
        <taxon>Polystomatidae</taxon>
        <taxon>Protopolystoma</taxon>
    </lineage>
</organism>
<name>A0A448XB39_9PLAT</name>
<dbReference type="Proteomes" id="UP000784294">
    <property type="component" value="Unassembled WGS sequence"/>
</dbReference>
<dbReference type="AlphaFoldDB" id="A0A448XB39"/>
<evidence type="ECO:0000313" key="1">
    <source>
        <dbReference type="EMBL" id="VEL32613.1"/>
    </source>
</evidence>
<protein>
    <submittedName>
        <fullName evidence="1">Uncharacterized protein</fullName>
    </submittedName>
</protein>
<dbReference type="EMBL" id="CAAALY010244414">
    <property type="protein sequence ID" value="VEL32613.1"/>
    <property type="molecule type" value="Genomic_DNA"/>
</dbReference>
<accession>A0A448XB39</accession>
<keyword evidence="2" id="KW-1185">Reference proteome</keyword>